<evidence type="ECO:0000256" key="2">
    <source>
        <dbReference type="SAM" id="Phobius"/>
    </source>
</evidence>
<keyword evidence="5" id="KW-1185">Reference proteome</keyword>
<dbReference type="PANTHER" id="PTHR43849">
    <property type="entry name" value="BLL3936 PROTEIN"/>
    <property type="match status" value="1"/>
</dbReference>
<organism evidence="4 5">
    <name type="scientific">Puniceibacterium sediminis</name>
    <dbReference type="NCBI Taxonomy" id="1608407"/>
    <lineage>
        <taxon>Bacteria</taxon>
        <taxon>Pseudomonadati</taxon>
        <taxon>Pseudomonadota</taxon>
        <taxon>Alphaproteobacteria</taxon>
        <taxon>Rhodobacterales</taxon>
        <taxon>Paracoccaceae</taxon>
        <taxon>Puniceibacterium</taxon>
    </lineage>
</organism>
<feature type="transmembrane region" description="Helical" evidence="2">
    <location>
        <begin position="79"/>
        <end position="99"/>
    </location>
</feature>
<dbReference type="PANTHER" id="PTHR43849:SF2">
    <property type="entry name" value="BLL3936 PROTEIN"/>
    <property type="match status" value="1"/>
</dbReference>
<evidence type="ECO:0000256" key="1">
    <source>
        <dbReference type="RuleBase" id="RU369079"/>
    </source>
</evidence>
<dbReference type="GO" id="GO:0022857">
    <property type="term" value="F:transmembrane transporter activity"/>
    <property type="evidence" value="ECO:0007669"/>
    <property type="project" value="UniProtKB-UniRule"/>
</dbReference>
<feature type="transmembrane region" description="Helical" evidence="2">
    <location>
        <begin position="105"/>
        <end position="127"/>
    </location>
</feature>
<keyword evidence="1" id="KW-0813">Transport</keyword>
<feature type="transmembrane region" description="Helical" evidence="2">
    <location>
        <begin position="301"/>
        <end position="325"/>
    </location>
</feature>
<dbReference type="NCBIfam" id="TIGR02123">
    <property type="entry name" value="TRAP_fused"/>
    <property type="match status" value="1"/>
</dbReference>
<feature type="transmembrane region" description="Helical" evidence="2">
    <location>
        <begin position="134"/>
        <end position="153"/>
    </location>
</feature>
<dbReference type="RefSeq" id="WP_089270689.1">
    <property type="nucleotide sequence ID" value="NZ_FZNN01000009.1"/>
</dbReference>
<dbReference type="Proteomes" id="UP000198417">
    <property type="component" value="Unassembled WGS sequence"/>
</dbReference>
<evidence type="ECO:0000313" key="4">
    <source>
        <dbReference type="EMBL" id="SNR54332.1"/>
    </source>
</evidence>
<feature type="transmembrane region" description="Helical" evidence="2">
    <location>
        <begin position="440"/>
        <end position="464"/>
    </location>
</feature>
<feature type="transmembrane region" description="Helical" evidence="2">
    <location>
        <begin position="46"/>
        <end position="67"/>
    </location>
</feature>
<keyword evidence="2" id="KW-0812">Transmembrane</keyword>
<dbReference type="OrthoDB" id="9759894at2"/>
<comment type="subcellular location">
    <subcellularLocation>
        <location evidence="1">Cell inner membrane</location>
        <topology evidence="1">Multi-pass membrane protein</topology>
    </subcellularLocation>
</comment>
<gene>
    <name evidence="4" type="ORF">SAMN06265370_109106</name>
</gene>
<feature type="transmembrane region" description="Helical" evidence="2">
    <location>
        <begin position="409"/>
        <end position="428"/>
    </location>
</feature>
<comment type="function">
    <text evidence="1">Part of the tripartite ATP-independent periplasmic (TRAP) transport system.</text>
</comment>
<protein>
    <submittedName>
        <fullName evidence="4">TRAP transporter, 4TM/12TM fusion protein</fullName>
    </submittedName>
</protein>
<keyword evidence="2" id="KW-0472">Membrane</keyword>
<evidence type="ECO:0000313" key="5">
    <source>
        <dbReference type="Proteomes" id="UP000198417"/>
    </source>
</evidence>
<dbReference type="GO" id="GO:0005886">
    <property type="term" value="C:plasma membrane"/>
    <property type="evidence" value="ECO:0007669"/>
    <property type="project" value="UniProtKB-SubCell"/>
</dbReference>
<dbReference type="InterPro" id="IPR010656">
    <property type="entry name" value="DctM"/>
</dbReference>
<feature type="transmembrane region" description="Helical" evidence="2">
    <location>
        <begin position="21"/>
        <end position="40"/>
    </location>
</feature>
<dbReference type="EMBL" id="FZNN01000009">
    <property type="protein sequence ID" value="SNR54332.1"/>
    <property type="molecule type" value="Genomic_DNA"/>
</dbReference>
<name>A0A238X6S4_9RHOB</name>
<dbReference type="AlphaFoldDB" id="A0A238X6S4"/>
<dbReference type="Pfam" id="PF06808">
    <property type="entry name" value="DctM"/>
    <property type="match status" value="1"/>
</dbReference>
<accession>A0A238X6S4</accession>
<feature type="transmembrane region" description="Helical" evidence="2">
    <location>
        <begin position="599"/>
        <end position="620"/>
    </location>
</feature>
<keyword evidence="2" id="KW-1133">Transmembrane helix</keyword>
<keyword evidence="1" id="KW-0997">Cell inner membrane</keyword>
<evidence type="ECO:0000259" key="3">
    <source>
        <dbReference type="Pfam" id="PF06808"/>
    </source>
</evidence>
<sequence length="711" mass="74540">MTTDLSPGADGQGGAAAFSRPLAYAIGAVAIVTAAVHLYYNSIGLISELSFAALHFGSFGLMCALIYPARKGRSRGAMALAIDAALGLIALFCGVYFLFSEDAYWARGGHMSGLDMAVALASILLALEFLRRTMGIFIPILILFALSYAAFWGQHISGVFRFPGISVEELIARAYFVNLGLFGDIAQISMTYVFMFVLFGSFLVKSGASDFIIDLSRALARRTIGGAGIVAVLGSAMMGSISGSAVANIVTTGVVTIPLMKRSGYKATFAAAVETAASTGGPLLPPIMGAGAFVMASYTQISYLTITAMAVLPALLYFLSVIYLIRMQALKDGQTPFVDEEARSIGQVLREGGLTLAPLIILIALLVVGYTATYAAAGAILATVVFSWLTPNKMGPAAIAEAVIDGVKNATPTAILLISIGLLVGVLGTTGFGPTFSLMIIQWSGGSLIVMLLLVTLVSLLLGMGLPVTAAYIVLATISAPSLADLITTSNMVTALTSGQVPETVTMMLSLVDPGIAERLAAGLSEVEAYRLLAEMPVELRAALRPEILSTEVMTASLLAAHMIIFWVSQDSNVTPPVCLPAFVAAAIAKSPPMATGFAAFRLCKALYIIPLLFAFTPLLSGDWAQMLMVFVPAMFGLHALSAAMSGMLETRLGVIGRFAAAGFGALLLWPIAPGIKAAALLVYVVWVAFDWRQRRVTAKDPTLKESAASL</sequence>
<proteinExistence type="predicted"/>
<feature type="transmembrane region" description="Helical" evidence="2">
    <location>
        <begin position="224"/>
        <end position="250"/>
    </location>
</feature>
<feature type="domain" description="TRAP C4-dicarboxylate transport system permease DctM subunit" evidence="3">
    <location>
        <begin position="123"/>
        <end position="618"/>
    </location>
</feature>
<dbReference type="InterPro" id="IPR011853">
    <property type="entry name" value="TRAP_DctM-Dct_fused"/>
</dbReference>
<feature type="transmembrane region" description="Helical" evidence="2">
    <location>
        <begin position="668"/>
        <end position="690"/>
    </location>
</feature>
<feature type="transmembrane region" description="Helical" evidence="2">
    <location>
        <begin position="185"/>
        <end position="204"/>
    </location>
</feature>
<keyword evidence="1" id="KW-1003">Cell membrane</keyword>
<feature type="transmembrane region" description="Helical" evidence="2">
    <location>
        <begin position="627"/>
        <end position="648"/>
    </location>
</feature>
<reference evidence="4 5" key="1">
    <citation type="submission" date="2017-06" db="EMBL/GenBank/DDBJ databases">
        <authorList>
            <person name="Kim H.J."/>
            <person name="Triplett B.A."/>
        </authorList>
    </citation>
    <scope>NUCLEOTIDE SEQUENCE [LARGE SCALE GENOMIC DNA]</scope>
    <source>
        <strain evidence="4 5">DSM 29052</strain>
    </source>
</reference>
<feature type="transmembrane region" description="Helical" evidence="2">
    <location>
        <begin position="359"/>
        <end position="389"/>
    </location>
</feature>